<dbReference type="Pfam" id="PF00326">
    <property type="entry name" value="Peptidase_S9"/>
    <property type="match status" value="1"/>
</dbReference>
<dbReference type="SUPFAM" id="SSF53474">
    <property type="entry name" value="alpha/beta-Hydrolases"/>
    <property type="match status" value="1"/>
</dbReference>
<evidence type="ECO:0000313" key="6">
    <source>
        <dbReference type="Proteomes" id="UP000287401"/>
    </source>
</evidence>
<dbReference type="EMBL" id="QRAL01000026">
    <property type="protein sequence ID" value="RSU54807.1"/>
    <property type="molecule type" value="Genomic_DNA"/>
</dbReference>
<dbReference type="Gene3D" id="3.40.50.1820">
    <property type="entry name" value="alpha/beta hydrolase"/>
    <property type="match status" value="1"/>
</dbReference>
<dbReference type="PANTHER" id="PTHR42776:SF27">
    <property type="entry name" value="DIPEPTIDYL PEPTIDASE FAMILY MEMBER 6"/>
    <property type="match status" value="1"/>
</dbReference>
<keyword evidence="2" id="KW-0645">Protease</keyword>
<dbReference type="AlphaFoldDB" id="A0A430BQ42"/>
<feature type="chain" id="PRO_5019189793" evidence="3">
    <location>
        <begin position="28"/>
        <end position="677"/>
    </location>
</feature>
<name>A0A430BQ42_SPHYA</name>
<dbReference type="GO" id="GO:0006508">
    <property type="term" value="P:proteolysis"/>
    <property type="evidence" value="ECO:0007669"/>
    <property type="project" value="InterPro"/>
</dbReference>
<keyword evidence="2" id="KW-0720">Serine protease</keyword>
<dbReference type="InterPro" id="IPR011042">
    <property type="entry name" value="6-blade_b-propeller_TolB-like"/>
</dbReference>
<organism evidence="5 6">
    <name type="scientific">Sphingobium yanoikuyae</name>
    <name type="common">Sphingomonas yanoikuyae</name>
    <dbReference type="NCBI Taxonomy" id="13690"/>
    <lineage>
        <taxon>Bacteria</taxon>
        <taxon>Pseudomonadati</taxon>
        <taxon>Pseudomonadota</taxon>
        <taxon>Alphaproteobacteria</taxon>
        <taxon>Sphingomonadales</taxon>
        <taxon>Sphingomonadaceae</taxon>
        <taxon>Sphingobium</taxon>
    </lineage>
</organism>
<reference evidence="5 6" key="1">
    <citation type="submission" date="2018-07" db="EMBL/GenBank/DDBJ databases">
        <title>Genomic and Epidemiologic Investigation of an Indolent Hospital Outbreak.</title>
        <authorList>
            <person name="Johnson R.C."/>
            <person name="Deming C."/>
            <person name="Conlan S."/>
            <person name="Zellmer C.J."/>
            <person name="Michelin A.V."/>
            <person name="Lee-Lin S."/>
            <person name="Thomas P.J."/>
            <person name="Park M."/>
            <person name="Weingarten R.A."/>
            <person name="Less J."/>
            <person name="Dekker J.P."/>
            <person name="Frank K.M."/>
            <person name="Musser K.A."/>
            <person name="Mcquiston J.R."/>
            <person name="Henderson D.K."/>
            <person name="Lau A.F."/>
            <person name="Palmore T.N."/>
            <person name="Segre J.A."/>
        </authorList>
    </citation>
    <scope>NUCLEOTIDE SEQUENCE [LARGE SCALE GENOMIC DNA]</scope>
    <source>
        <strain evidence="5 6">SK-NIH.Env6_1116</strain>
    </source>
</reference>
<evidence type="ECO:0000259" key="4">
    <source>
        <dbReference type="Pfam" id="PF00326"/>
    </source>
</evidence>
<dbReference type="PANTHER" id="PTHR42776">
    <property type="entry name" value="SERINE PEPTIDASE S9 FAMILY MEMBER"/>
    <property type="match status" value="1"/>
</dbReference>
<evidence type="ECO:0000313" key="5">
    <source>
        <dbReference type="EMBL" id="RSU54807.1"/>
    </source>
</evidence>
<dbReference type="NCBIfam" id="NF033523">
    <property type="entry name" value="lasso_peptidase"/>
    <property type="match status" value="1"/>
</dbReference>
<dbReference type="InterPro" id="IPR011659">
    <property type="entry name" value="WD40"/>
</dbReference>
<dbReference type="GO" id="GO:0004252">
    <property type="term" value="F:serine-type endopeptidase activity"/>
    <property type="evidence" value="ECO:0007669"/>
    <property type="project" value="TreeGrafter"/>
</dbReference>
<accession>A0A430BQ42</accession>
<evidence type="ECO:0000256" key="1">
    <source>
        <dbReference type="ARBA" id="ARBA00022801"/>
    </source>
</evidence>
<dbReference type="InterPro" id="IPR029058">
    <property type="entry name" value="AB_hydrolase_fold"/>
</dbReference>
<keyword evidence="1" id="KW-0378">Hydrolase</keyword>
<feature type="domain" description="Peptidase S9 prolyl oligopeptidase catalytic" evidence="4">
    <location>
        <begin position="522"/>
        <end position="675"/>
    </location>
</feature>
<protein>
    <submittedName>
        <fullName evidence="5">Atxe2 family lasso peptide isopeptidase</fullName>
    </submittedName>
</protein>
<evidence type="ECO:0000256" key="3">
    <source>
        <dbReference type="SAM" id="SignalP"/>
    </source>
</evidence>
<dbReference type="Pfam" id="PF07676">
    <property type="entry name" value="PD40"/>
    <property type="match status" value="1"/>
</dbReference>
<feature type="signal peptide" evidence="3">
    <location>
        <begin position="1"/>
        <end position="27"/>
    </location>
</feature>
<gene>
    <name evidence="5" type="ORF">DAH51_19205</name>
</gene>
<evidence type="ECO:0000256" key="2">
    <source>
        <dbReference type="ARBA" id="ARBA00022825"/>
    </source>
</evidence>
<comment type="caution">
    <text evidence="5">The sequence shown here is derived from an EMBL/GenBank/DDBJ whole genome shotgun (WGS) entry which is preliminary data.</text>
</comment>
<dbReference type="SUPFAM" id="SSF82171">
    <property type="entry name" value="DPP6 N-terminal domain-like"/>
    <property type="match status" value="1"/>
</dbReference>
<dbReference type="Proteomes" id="UP000287401">
    <property type="component" value="Unassembled WGS sequence"/>
</dbReference>
<dbReference type="InterPro" id="IPR053536">
    <property type="entry name" value="Lasso_peptide_isopeptidase"/>
</dbReference>
<proteinExistence type="predicted"/>
<keyword evidence="3" id="KW-0732">Signal</keyword>
<dbReference type="Gene3D" id="2.120.10.30">
    <property type="entry name" value="TolB, C-terminal domain"/>
    <property type="match status" value="1"/>
</dbReference>
<sequence length="677" mass="73862">MARCRATTGLSLVAALAFGSFSETAFAESKRCELAPREMFGQEGKRGISAEDLVNLTDFGDLGVSPSSYAFELQPGGAFLAVRARRAIVGDDSYCTAIALVPLDSKNRTKVIDDGGDIAPATGDIYGIADIPVGGPKAALLRWSPSGGSLAYTKIAGTRSEIWIYELASASSHLLLSSAVDIEALSWSPDGTAVLFSSRPGKIEALASIEAEGHQGYHYDGRFWPLSGDRPFVSSDIPSIDQAIDVQNSAGRAVRPDDVSALHPSASRPAGSIRFAESNDGSRLAWTTRESDSVSGETALKVKVEKQDIACGWDVCSNIAAMWWSDDGNHLLYQRYTGIGDNRTEFFIWSPGNGKPRRFLSTIDAVFGCRPWQQQLVCAQETSTKPRRIIAVSPSDGRRRTLFDPNPWFDKLSSGSVRRLEWSNEFNISTFGDLVLPPSPRERKRLPLVIVQYDSRGFLRGGTGDEYPIQAMAAQGFAVLSFNRPMWYGSLHKPKDQIELLKASINGWADRRSNLSSLKVIIDKLVNEGLVDANRVAITGLSDGASTATFALSNSTLFSAAILSTCCEAPSTLALAGEALHDFYVEIGYPTSFAANPGFWREGSLMDAPRARPVPMLIQASSGEYRMALTTYRELKGRGWPIEMFVYPDEGHVKVHPAHRLAIYRRNIAWLQKQLSP</sequence>
<dbReference type="InterPro" id="IPR001375">
    <property type="entry name" value="Peptidase_S9_cat"/>
</dbReference>